<dbReference type="InterPro" id="IPR001584">
    <property type="entry name" value="Integrase_cat-core"/>
</dbReference>
<name>A0AA39SY05_ACESA</name>
<dbReference type="Gene3D" id="3.30.420.10">
    <property type="entry name" value="Ribonuclease H-like superfamily/Ribonuclease H"/>
    <property type="match status" value="1"/>
</dbReference>
<sequence>MTKRTFSAKGARAIECLGLIHTDVCGPMSIQARGGYEYFITFTDDYSRFGYVYLIRHKSDAFDMFKAFKAEVENQLEKHIKILRSDRGGEYLSGEFQQYLIDNGIVSQFSAPGTPQQNGVAERRNRTLLDMIRSMLSYSTLPISFWGYALQTAIYILNDVPSKSVPKTPHELWTGRKPSLQHLRIFGCPAHVLKGKTEKMESRSETYICRDYVNDFVPTSRIVLNEMSGDTIPREVTQPNPIVSSDPTQDQQPTIPRRSGRVRTQPKRYIGLGESVENLPDDDDPYTYKEAMEDVDSRHWQKAMQSEIESVFDNKVWSLVDLPKGIKPIGCKWVYKRKRGVRIPVVFNWLIS</sequence>
<feature type="region of interest" description="Disordered" evidence="1">
    <location>
        <begin position="236"/>
        <end position="262"/>
    </location>
</feature>
<evidence type="ECO:0000313" key="3">
    <source>
        <dbReference type="EMBL" id="KAK0601807.1"/>
    </source>
</evidence>
<evidence type="ECO:0000259" key="2">
    <source>
        <dbReference type="PROSITE" id="PS50994"/>
    </source>
</evidence>
<dbReference type="EMBL" id="JAUESC010000003">
    <property type="protein sequence ID" value="KAK0601807.1"/>
    <property type="molecule type" value="Genomic_DNA"/>
</dbReference>
<comment type="caution">
    <text evidence="3">The sequence shown here is derived from an EMBL/GenBank/DDBJ whole genome shotgun (WGS) entry which is preliminary data.</text>
</comment>
<reference evidence="3" key="2">
    <citation type="submission" date="2023-06" db="EMBL/GenBank/DDBJ databases">
        <authorList>
            <person name="Swenson N.G."/>
            <person name="Wegrzyn J.L."/>
            <person name="Mcevoy S.L."/>
        </authorList>
    </citation>
    <scope>NUCLEOTIDE SEQUENCE</scope>
    <source>
        <strain evidence="3">NS2018</strain>
        <tissue evidence="3">Leaf</tissue>
    </source>
</reference>
<dbReference type="PROSITE" id="PS50994">
    <property type="entry name" value="INTEGRASE"/>
    <property type="match status" value="1"/>
</dbReference>
<reference evidence="3" key="1">
    <citation type="journal article" date="2022" name="Plant J.">
        <title>Strategies of tolerance reflected in two North American maple genomes.</title>
        <authorList>
            <person name="McEvoy S.L."/>
            <person name="Sezen U.U."/>
            <person name="Trouern-Trend A."/>
            <person name="McMahon S.M."/>
            <person name="Schaberg P.G."/>
            <person name="Yang J."/>
            <person name="Wegrzyn J.L."/>
            <person name="Swenson N.G."/>
        </authorList>
    </citation>
    <scope>NUCLEOTIDE SEQUENCE</scope>
    <source>
        <strain evidence="3">NS2018</strain>
    </source>
</reference>
<accession>A0AA39SY05</accession>
<dbReference type="Pfam" id="PF00665">
    <property type="entry name" value="rve"/>
    <property type="match status" value="1"/>
</dbReference>
<dbReference type="GO" id="GO:0015074">
    <property type="term" value="P:DNA integration"/>
    <property type="evidence" value="ECO:0007669"/>
    <property type="project" value="InterPro"/>
</dbReference>
<evidence type="ECO:0000313" key="4">
    <source>
        <dbReference type="Proteomes" id="UP001168877"/>
    </source>
</evidence>
<dbReference type="PANTHER" id="PTHR42648:SF27">
    <property type="entry name" value="RNA-DIRECTED DNA POLYMERASE"/>
    <property type="match status" value="1"/>
</dbReference>
<dbReference type="InterPro" id="IPR036397">
    <property type="entry name" value="RNaseH_sf"/>
</dbReference>
<dbReference type="Proteomes" id="UP001168877">
    <property type="component" value="Unassembled WGS sequence"/>
</dbReference>
<dbReference type="InterPro" id="IPR039537">
    <property type="entry name" value="Retrotran_Ty1/copia-like"/>
</dbReference>
<dbReference type="InterPro" id="IPR012337">
    <property type="entry name" value="RNaseH-like_sf"/>
</dbReference>
<feature type="compositionally biased region" description="Polar residues" evidence="1">
    <location>
        <begin position="237"/>
        <end position="254"/>
    </location>
</feature>
<evidence type="ECO:0000256" key="1">
    <source>
        <dbReference type="SAM" id="MobiDB-lite"/>
    </source>
</evidence>
<gene>
    <name evidence="3" type="ORF">LWI29_027574</name>
</gene>
<protein>
    <recommendedName>
        <fullName evidence="2">Integrase catalytic domain-containing protein</fullName>
    </recommendedName>
</protein>
<dbReference type="GO" id="GO:0003676">
    <property type="term" value="F:nucleic acid binding"/>
    <property type="evidence" value="ECO:0007669"/>
    <property type="project" value="InterPro"/>
</dbReference>
<dbReference type="PANTHER" id="PTHR42648">
    <property type="entry name" value="TRANSPOSASE, PUTATIVE-RELATED"/>
    <property type="match status" value="1"/>
</dbReference>
<proteinExistence type="predicted"/>
<keyword evidence="4" id="KW-1185">Reference proteome</keyword>
<organism evidence="3 4">
    <name type="scientific">Acer saccharum</name>
    <name type="common">Sugar maple</name>
    <dbReference type="NCBI Taxonomy" id="4024"/>
    <lineage>
        <taxon>Eukaryota</taxon>
        <taxon>Viridiplantae</taxon>
        <taxon>Streptophyta</taxon>
        <taxon>Embryophyta</taxon>
        <taxon>Tracheophyta</taxon>
        <taxon>Spermatophyta</taxon>
        <taxon>Magnoliopsida</taxon>
        <taxon>eudicotyledons</taxon>
        <taxon>Gunneridae</taxon>
        <taxon>Pentapetalae</taxon>
        <taxon>rosids</taxon>
        <taxon>malvids</taxon>
        <taxon>Sapindales</taxon>
        <taxon>Sapindaceae</taxon>
        <taxon>Hippocastanoideae</taxon>
        <taxon>Acereae</taxon>
        <taxon>Acer</taxon>
    </lineage>
</organism>
<feature type="domain" description="Integrase catalytic" evidence="2">
    <location>
        <begin position="9"/>
        <end position="177"/>
    </location>
</feature>
<dbReference type="SUPFAM" id="SSF53098">
    <property type="entry name" value="Ribonuclease H-like"/>
    <property type="match status" value="1"/>
</dbReference>
<dbReference type="AlphaFoldDB" id="A0AA39SY05"/>